<organism evidence="2 3">
    <name type="scientific">Micromonospora andamanensis</name>
    <dbReference type="NCBI Taxonomy" id="1287068"/>
    <lineage>
        <taxon>Bacteria</taxon>
        <taxon>Bacillati</taxon>
        <taxon>Actinomycetota</taxon>
        <taxon>Actinomycetes</taxon>
        <taxon>Micromonosporales</taxon>
        <taxon>Micromonosporaceae</taxon>
        <taxon>Micromonospora</taxon>
    </lineage>
</organism>
<accession>A0ABQ4HRV6</accession>
<reference evidence="2 3" key="1">
    <citation type="submission" date="2021-01" db="EMBL/GenBank/DDBJ databases">
        <title>Whole genome shotgun sequence of Verrucosispora andamanensis NBRC 109075.</title>
        <authorList>
            <person name="Komaki H."/>
            <person name="Tamura T."/>
        </authorList>
    </citation>
    <scope>NUCLEOTIDE SEQUENCE [LARGE SCALE GENOMIC DNA]</scope>
    <source>
        <strain evidence="2 3">NBRC 109075</strain>
    </source>
</reference>
<dbReference type="InterPro" id="IPR046675">
    <property type="entry name" value="DUF6545"/>
</dbReference>
<gene>
    <name evidence="2" type="ORF">Van01_15930</name>
</gene>
<dbReference type="RefSeq" id="WP_204002890.1">
    <property type="nucleotide sequence ID" value="NZ_BOOZ01000006.1"/>
</dbReference>
<evidence type="ECO:0000259" key="1">
    <source>
        <dbReference type="Pfam" id="PF20182"/>
    </source>
</evidence>
<name>A0ABQ4HRV6_9ACTN</name>
<comment type="caution">
    <text evidence="2">The sequence shown here is derived from an EMBL/GenBank/DDBJ whole genome shotgun (WGS) entry which is preliminary data.</text>
</comment>
<dbReference type="Pfam" id="PF20182">
    <property type="entry name" value="DUF6545"/>
    <property type="match status" value="1"/>
</dbReference>
<sequence>MIFARARLSRRLRQANVPQPTTPYNVDAWCEEIGQARGRRLRVHDLSLGPDLPTGLLVRRPDEDTVIVDAGLPALTRTQTVLHEVAHLILDHDGDALHDDVDQAIEAEAEMVADLLYQRLTRAAESTARVADRGAATPENPTRVRSAWFADRRADWHLLNLWITLQDGTSGAAIISTSTTRPVPVEIRGRRQRHRTVIEIHEALRILRPWYSSQVHDSATRRARRHRLDPEPVAAIAEAATIAVALRHRRASLPPGSGGTCLPTMQHSSCDVPSEARRLARLSHALHDSPLVTAEIARWVPVVNAPNAAGAEYAHQHERIDIL</sequence>
<dbReference type="EMBL" id="BOOZ01000006">
    <property type="protein sequence ID" value="GIJ08379.1"/>
    <property type="molecule type" value="Genomic_DNA"/>
</dbReference>
<protein>
    <recommendedName>
        <fullName evidence="1">DUF6545 domain-containing protein</fullName>
    </recommendedName>
</protein>
<dbReference type="Proteomes" id="UP000647017">
    <property type="component" value="Unassembled WGS sequence"/>
</dbReference>
<proteinExistence type="predicted"/>
<evidence type="ECO:0000313" key="2">
    <source>
        <dbReference type="EMBL" id="GIJ08379.1"/>
    </source>
</evidence>
<evidence type="ECO:0000313" key="3">
    <source>
        <dbReference type="Proteomes" id="UP000647017"/>
    </source>
</evidence>
<keyword evidence="3" id="KW-1185">Reference proteome</keyword>
<feature type="domain" description="DUF6545" evidence="1">
    <location>
        <begin position="147"/>
        <end position="287"/>
    </location>
</feature>